<dbReference type="InterPro" id="IPR002401">
    <property type="entry name" value="Cyt_P450_E_grp-I"/>
</dbReference>
<dbReference type="PANTHER" id="PTHR24282">
    <property type="entry name" value="CYTOCHROME P450 FAMILY MEMBER"/>
    <property type="match status" value="1"/>
</dbReference>
<dbReference type="SUPFAM" id="SSF48264">
    <property type="entry name" value="Cytochrome P450"/>
    <property type="match status" value="1"/>
</dbReference>
<reference evidence="14" key="1">
    <citation type="journal article" date="2023" name="bioRxiv">
        <title>Improved chromosome-level genome assembly for marigold (Tagetes erecta).</title>
        <authorList>
            <person name="Jiang F."/>
            <person name="Yuan L."/>
            <person name="Wang S."/>
            <person name="Wang H."/>
            <person name="Xu D."/>
            <person name="Wang A."/>
            <person name="Fan W."/>
        </authorList>
    </citation>
    <scope>NUCLEOTIDE SEQUENCE</scope>
    <source>
        <strain evidence="14">WSJ</strain>
        <tissue evidence="14">Leaf</tissue>
    </source>
</reference>
<comment type="cofactor">
    <cofactor evidence="11">
        <name>heme</name>
        <dbReference type="ChEBI" id="CHEBI:30413"/>
    </cofactor>
</comment>
<evidence type="ECO:0000256" key="10">
    <source>
        <dbReference type="ARBA" id="ARBA00023136"/>
    </source>
</evidence>
<keyword evidence="7 12" id="KW-0560">Oxidoreductase</keyword>
<evidence type="ECO:0008006" key="16">
    <source>
        <dbReference type="Google" id="ProtNLM"/>
    </source>
</evidence>
<evidence type="ECO:0000256" key="1">
    <source>
        <dbReference type="ARBA" id="ARBA00004370"/>
    </source>
</evidence>
<evidence type="ECO:0000256" key="7">
    <source>
        <dbReference type="ARBA" id="ARBA00023002"/>
    </source>
</evidence>
<dbReference type="GO" id="GO:0016705">
    <property type="term" value="F:oxidoreductase activity, acting on paired donors, with incorporation or reduction of molecular oxygen"/>
    <property type="evidence" value="ECO:0007669"/>
    <property type="project" value="InterPro"/>
</dbReference>
<keyword evidence="4 13" id="KW-0812">Transmembrane</keyword>
<dbReference type="Pfam" id="PF00067">
    <property type="entry name" value="p450"/>
    <property type="match status" value="1"/>
</dbReference>
<keyword evidence="9 12" id="KW-0503">Monooxygenase</keyword>
<evidence type="ECO:0000256" key="12">
    <source>
        <dbReference type="RuleBase" id="RU000461"/>
    </source>
</evidence>
<accession>A0AAD8P906</accession>
<evidence type="ECO:0000256" key="13">
    <source>
        <dbReference type="SAM" id="Phobius"/>
    </source>
</evidence>
<sequence>MIEVPHFIFLRHKPIMVILFLLLVIIILLLFTILYTHIWIPFRIQLHFNHQRIKGPAYRPIIKNSAGIRRRMIAEVESSRTTSFNHNEVVKRVMPHYYNWSKVYGDTFLYWFGSKPRLAVSDPDVIKEILVTKSGSFGKIRSDPGVNALFGEGLVSLDGEKWIVHRRIAAQAYNMERIKEWVPVIVNSTQNMMKKWDANIEATNKSDFEFDVHKELHQHSADIISRTAFGSNYSEGKRIFELQEQLVMLVLQTMRNVYIPGFRFIPTKRNMTIWKLEKEITEVITKLIEKNKNTKEISNTLLAALVSTSKKDDMLGLKEIVDECKTFYFAGKETTANLLTWAFLLLGLHQEWQDKAREEVDRVCGKNASPCADNLADLKIIKMILNETLRLYPPAAMMMRRASENVKLAGRLDVPAGTQIFMAMTAVHHDVRIWGEDASVFNPMRFLEPRNHLASFFPFGLGPRVCVGQNLALVEAKITLAMIVGHYSIAVSPSYVHAPMQSLSMQPQYGAQMIFSRRG</sequence>
<evidence type="ECO:0000256" key="5">
    <source>
        <dbReference type="ARBA" id="ARBA00022723"/>
    </source>
</evidence>
<keyword evidence="10 13" id="KW-0472">Membrane</keyword>
<dbReference type="PANTHER" id="PTHR24282:SF211">
    <property type="entry name" value="CYTOCHROME P450-RELATED"/>
    <property type="match status" value="1"/>
</dbReference>
<dbReference type="InterPro" id="IPR017972">
    <property type="entry name" value="Cyt_P450_CS"/>
</dbReference>
<gene>
    <name evidence="14" type="ORF">QVD17_02328</name>
</gene>
<evidence type="ECO:0000256" key="6">
    <source>
        <dbReference type="ARBA" id="ARBA00022989"/>
    </source>
</evidence>
<evidence type="ECO:0000256" key="11">
    <source>
        <dbReference type="PIRSR" id="PIRSR602401-1"/>
    </source>
</evidence>
<dbReference type="InterPro" id="IPR001128">
    <property type="entry name" value="Cyt_P450"/>
</dbReference>
<dbReference type="EMBL" id="JAUHHV010000001">
    <property type="protein sequence ID" value="KAK1436547.1"/>
    <property type="molecule type" value="Genomic_DNA"/>
</dbReference>
<evidence type="ECO:0000313" key="15">
    <source>
        <dbReference type="Proteomes" id="UP001229421"/>
    </source>
</evidence>
<keyword evidence="15" id="KW-1185">Reference proteome</keyword>
<dbReference type="GO" id="GO:0005506">
    <property type="term" value="F:iron ion binding"/>
    <property type="evidence" value="ECO:0007669"/>
    <property type="project" value="InterPro"/>
</dbReference>
<dbReference type="PROSITE" id="PS00086">
    <property type="entry name" value="CYTOCHROME_P450"/>
    <property type="match status" value="1"/>
</dbReference>
<dbReference type="Gene3D" id="1.10.630.10">
    <property type="entry name" value="Cytochrome P450"/>
    <property type="match status" value="1"/>
</dbReference>
<comment type="similarity">
    <text evidence="2 12">Belongs to the cytochrome P450 family.</text>
</comment>
<protein>
    <recommendedName>
        <fullName evidence="16">Cytochrome P450</fullName>
    </recommendedName>
</protein>
<dbReference type="GO" id="GO:0016020">
    <property type="term" value="C:membrane"/>
    <property type="evidence" value="ECO:0007669"/>
    <property type="project" value="UniProtKB-SubCell"/>
</dbReference>
<dbReference type="InterPro" id="IPR050665">
    <property type="entry name" value="Cytochrome_P450_Monooxygen"/>
</dbReference>
<evidence type="ECO:0000256" key="3">
    <source>
        <dbReference type="ARBA" id="ARBA00022617"/>
    </source>
</evidence>
<feature type="transmembrane region" description="Helical" evidence="13">
    <location>
        <begin position="15"/>
        <end position="40"/>
    </location>
</feature>
<evidence type="ECO:0000256" key="2">
    <source>
        <dbReference type="ARBA" id="ARBA00010617"/>
    </source>
</evidence>
<evidence type="ECO:0000256" key="8">
    <source>
        <dbReference type="ARBA" id="ARBA00023004"/>
    </source>
</evidence>
<evidence type="ECO:0000256" key="9">
    <source>
        <dbReference type="ARBA" id="ARBA00023033"/>
    </source>
</evidence>
<dbReference type="Proteomes" id="UP001229421">
    <property type="component" value="Unassembled WGS sequence"/>
</dbReference>
<dbReference type="InterPro" id="IPR036396">
    <property type="entry name" value="Cyt_P450_sf"/>
</dbReference>
<evidence type="ECO:0000313" key="14">
    <source>
        <dbReference type="EMBL" id="KAK1436547.1"/>
    </source>
</evidence>
<keyword evidence="8 11" id="KW-0408">Iron</keyword>
<dbReference type="AlphaFoldDB" id="A0AAD8P906"/>
<evidence type="ECO:0000256" key="4">
    <source>
        <dbReference type="ARBA" id="ARBA00022692"/>
    </source>
</evidence>
<comment type="subcellular location">
    <subcellularLocation>
        <location evidence="1">Membrane</location>
    </subcellularLocation>
</comment>
<keyword evidence="3 11" id="KW-0349">Heme</keyword>
<keyword evidence="6 13" id="KW-1133">Transmembrane helix</keyword>
<feature type="binding site" description="axial binding residue" evidence="11">
    <location>
        <position position="466"/>
    </location>
    <ligand>
        <name>heme</name>
        <dbReference type="ChEBI" id="CHEBI:30413"/>
    </ligand>
    <ligandPart>
        <name>Fe</name>
        <dbReference type="ChEBI" id="CHEBI:18248"/>
    </ligandPart>
</feature>
<keyword evidence="5 11" id="KW-0479">Metal-binding</keyword>
<dbReference type="PRINTS" id="PR00385">
    <property type="entry name" value="P450"/>
</dbReference>
<organism evidence="14 15">
    <name type="scientific">Tagetes erecta</name>
    <name type="common">African marigold</name>
    <dbReference type="NCBI Taxonomy" id="13708"/>
    <lineage>
        <taxon>Eukaryota</taxon>
        <taxon>Viridiplantae</taxon>
        <taxon>Streptophyta</taxon>
        <taxon>Embryophyta</taxon>
        <taxon>Tracheophyta</taxon>
        <taxon>Spermatophyta</taxon>
        <taxon>Magnoliopsida</taxon>
        <taxon>eudicotyledons</taxon>
        <taxon>Gunneridae</taxon>
        <taxon>Pentapetalae</taxon>
        <taxon>asterids</taxon>
        <taxon>campanulids</taxon>
        <taxon>Asterales</taxon>
        <taxon>Asteraceae</taxon>
        <taxon>Asteroideae</taxon>
        <taxon>Heliantheae alliance</taxon>
        <taxon>Tageteae</taxon>
        <taxon>Tagetes</taxon>
    </lineage>
</organism>
<proteinExistence type="inferred from homology"/>
<name>A0AAD8P906_TARER</name>
<dbReference type="GO" id="GO:0020037">
    <property type="term" value="F:heme binding"/>
    <property type="evidence" value="ECO:0007669"/>
    <property type="project" value="InterPro"/>
</dbReference>
<dbReference type="PRINTS" id="PR00463">
    <property type="entry name" value="EP450I"/>
</dbReference>
<comment type="caution">
    <text evidence="14">The sequence shown here is derived from an EMBL/GenBank/DDBJ whole genome shotgun (WGS) entry which is preliminary data.</text>
</comment>
<dbReference type="GO" id="GO:0004497">
    <property type="term" value="F:monooxygenase activity"/>
    <property type="evidence" value="ECO:0007669"/>
    <property type="project" value="UniProtKB-KW"/>
</dbReference>